<keyword evidence="3" id="KW-1185">Reference proteome</keyword>
<dbReference type="AlphaFoldDB" id="H6LB73"/>
<keyword evidence="2" id="KW-0808">Transferase</keyword>
<dbReference type="PANTHER" id="PTHR43328:SF1">
    <property type="entry name" value="N-ACETYLTRANSFERASE DOMAIN-CONTAINING PROTEIN"/>
    <property type="match status" value="1"/>
</dbReference>
<dbReference type="RefSeq" id="WP_014355228.1">
    <property type="nucleotide sequence ID" value="NC_016894.1"/>
</dbReference>
<dbReference type="Proteomes" id="UP000007177">
    <property type="component" value="Chromosome"/>
</dbReference>
<reference evidence="2 3" key="2">
    <citation type="journal article" date="2012" name="PLoS ONE">
        <title>An ancient pathway combining carbon dioxide fixation with the generation and utilization of a sodium ion gradient for ATP synthesis.</title>
        <authorList>
            <person name="Poehlein A."/>
            <person name="Schmidt S."/>
            <person name="Kaster A.K."/>
            <person name="Goenrich M."/>
            <person name="Vollmers J."/>
            <person name="Thurmer A."/>
            <person name="Bertsch J."/>
            <person name="Schuchmann K."/>
            <person name="Voigt B."/>
            <person name="Hecker M."/>
            <person name="Daniel R."/>
            <person name="Thauer R.K."/>
            <person name="Gottschalk G."/>
            <person name="Muller V."/>
        </authorList>
    </citation>
    <scope>NUCLEOTIDE SEQUENCE [LARGE SCALE GENOMIC DNA]</scope>
    <source>
        <strain evidence="3">ATCC 29683 / DSM 1030 / JCM 2381 / KCTC 1655 / WB1</strain>
    </source>
</reference>
<dbReference type="PANTHER" id="PTHR43328">
    <property type="entry name" value="ACETYLTRANSFERASE-RELATED"/>
    <property type="match status" value="1"/>
</dbReference>
<feature type="domain" description="N-acetyltransferase" evidence="1">
    <location>
        <begin position="11"/>
        <end position="167"/>
    </location>
</feature>
<dbReference type="EMBL" id="CP002987">
    <property type="protein sequence ID" value="AFA47625.1"/>
    <property type="molecule type" value="Genomic_DNA"/>
</dbReference>
<dbReference type="InterPro" id="IPR000182">
    <property type="entry name" value="GNAT_dom"/>
</dbReference>
<evidence type="ECO:0000259" key="1">
    <source>
        <dbReference type="PROSITE" id="PS51186"/>
    </source>
</evidence>
<keyword evidence="2" id="KW-0012">Acyltransferase</keyword>
<evidence type="ECO:0000313" key="3">
    <source>
        <dbReference type="Proteomes" id="UP000007177"/>
    </source>
</evidence>
<dbReference type="EC" id="2.3.1.-" evidence="2"/>
<accession>H6LB73</accession>
<dbReference type="GO" id="GO:0016747">
    <property type="term" value="F:acyltransferase activity, transferring groups other than amino-acyl groups"/>
    <property type="evidence" value="ECO:0007669"/>
    <property type="project" value="InterPro"/>
</dbReference>
<dbReference type="OrthoDB" id="9785602at2"/>
<dbReference type="Gene3D" id="3.40.630.30">
    <property type="match status" value="1"/>
</dbReference>
<evidence type="ECO:0000313" key="2">
    <source>
        <dbReference type="EMBL" id="AFA47625.1"/>
    </source>
</evidence>
<dbReference type="InterPro" id="IPR016181">
    <property type="entry name" value="Acyl_CoA_acyltransferase"/>
</dbReference>
<dbReference type="KEGG" id="awo:Awo_c08340"/>
<protein>
    <submittedName>
        <fullName evidence="2">Acetyltransferase GNAT family</fullName>
        <ecNumber evidence="2">2.3.1.-</ecNumber>
    </submittedName>
</protein>
<reference evidence="3" key="1">
    <citation type="submission" date="2011-07" db="EMBL/GenBank/DDBJ databases">
        <title>Complete genome sequence of Acetobacterium woodii.</title>
        <authorList>
            <person name="Poehlein A."/>
            <person name="Schmidt S."/>
            <person name="Kaster A.-K."/>
            <person name="Goenrich M."/>
            <person name="Vollmers J."/>
            <person name="Thuermer A."/>
            <person name="Gottschalk G."/>
            <person name="Thauer R.K."/>
            <person name="Daniel R."/>
            <person name="Mueller V."/>
        </authorList>
    </citation>
    <scope>NUCLEOTIDE SEQUENCE [LARGE SCALE GENOMIC DNA]</scope>
    <source>
        <strain evidence="3">ATCC 29683 / DSM 1030 / JCM 2381 / KCTC 1655 / WB1</strain>
    </source>
</reference>
<organism evidence="2 3">
    <name type="scientific">Acetobacterium woodii (strain ATCC 29683 / DSM 1030 / JCM 2381 / KCTC 1655 / WB1)</name>
    <dbReference type="NCBI Taxonomy" id="931626"/>
    <lineage>
        <taxon>Bacteria</taxon>
        <taxon>Bacillati</taxon>
        <taxon>Bacillota</taxon>
        <taxon>Clostridia</taxon>
        <taxon>Eubacteriales</taxon>
        <taxon>Eubacteriaceae</taxon>
        <taxon>Acetobacterium</taxon>
    </lineage>
</organism>
<name>H6LB73_ACEWD</name>
<dbReference type="eggNOG" id="COG1670">
    <property type="taxonomic scope" value="Bacteria"/>
</dbReference>
<gene>
    <name evidence="2" type="ordered locus">Awo_c08340</name>
</gene>
<dbReference type="Pfam" id="PF13302">
    <property type="entry name" value="Acetyltransf_3"/>
    <property type="match status" value="1"/>
</dbReference>
<sequence length="168" mass="19328">MNFILREWQRDDIKDVAAVANNEKIANNLRNAFPNPYTYEDADFYVNSCIHAGDEHQYTRAIVVDEKVVGSIGVFMGNDVYDLTGELGYWLAETHWGLGIMTNAVKQICKEVFDRYDIVRIYAEPFEYNSGSRRVLEKAGFSCEGIMKKGVHKNRKIFNYCMYALLAD</sequence>
<dbReference type="STRING" id="931626.Awo_c08340"/>
<dbReference type="SUPFAM" id="SSF55729">
    <property type="entry name" value="Acyl-CoA N-acyltransferases (Nat)"/>
    <property type="match status" value="1"/>
</dbReference>
<dbReference type="HOGENOM" id="CLU_013985_3_4_9"/>
<dbReference type="PROSITE" id="PS51186">
    <property type="entry name" value="GNAT"/>
    <property type="match status" value="1"/>
</dbReference>
<proteinExistence type="predicted"/>